<evidence type="ECO:0000313" key="3">
    <source>
        <dbReference type="Proteomes" id="UP001155483"/>
    </source>
</evidence>
<keyword evidence="1" id="KW-0812">Transmembrane</keyword>
<protein>
    <submittedName>
        <fullName evidence="2">Uncharacterized protein</fullName>
    </submittedName>
</protein>
<gene>
    <name evidence="2" type="ORF">OCK74_18770</name>
</gene>
<reference evidence="2" key="2">
    <citation type="submission" date="2023-04" db="EMBL/GenBank/DDBJ databases">
        <title>Paracnuella aquatica gen. nov., sp. nov., a member of the family Chitinophagaceae isolated from a hot spring.</title>
        <authorList>
            <person name="Wang C."/>
        </authorList>
    </citation>
    <scope>NUCLEOTIDE SEQUENCE</scope>
    <source>
        <strain evidence="2">LB-8</strain>
    </source>
</reference>
<sequence>MKTKHAITLLVLGYCLDLIGAFQKLMHHPQAGTIFIVAACLKVLGALLFFYKLLTYPKFKDFFNW</sequence>
<evidence type="ECO:0000313" key="2">
    <source>
        <dbReference type="EMBL" id="MCU7551171.1"/>
    </source>
</evidence>
<keyword evidence="1" id="KW-1133">Transmembrane helix</keyword>
<feature type="transmembrane region" description="Helical" evidence="1">
    <location>
        <begin position="31"/>
        <end position="51"/>
    </location>
</feature>
<comment type="caution">
    <text evidence="2">The sequence shown here is derived from an EMBL/GenBank/DDBJ whole genome shotgun (WGS) entry which is preliminary data.</text>
</comment>
<organism evidence="2 3">
    <name type="scientific">Paraflavisolibacter caeni</name>
    <dbReference type="NCBI Taxonomy" id="2982496"/>
    <lineage>
        <taxon>Bacteria</taxon>
        <taxon>Pseudomonadati</taxon>
        <taxon>Bacteroidota</taxon>
        <taxon>Chitinophagia</taxon>
        <taxon>Chitinophagales</taxon>
        <taxon>Chitinophagaceae</taxon>
        <taxon>Paraflavisolibacter</taxon>
    </lineage>
</organism>
<name>A0A9X2XXI5_9BACT</name>
<dbReference type="AlphaFoldDB" id="A0A9X2XXI5"/>
<dbReference type="RefSeq" id="WP_279298610.1">
    <property type="nucleotide sequence ID" value="NZ_JAOTIF010000018.1"/>
</dbReference>
<keyword evidence="1" id="KW-0472">Membrane</keyword>
<proteinExistence type="predicted"/>
<keyword evidence="3" id="KW-1185">Reference proteome</keyword>
<dbReference type="Proteomes" id="UP001155483">
    <property type="component" value="Unassembled WGS sequence"/>
</dbReference>
<accession>A0A9X2XXI5</accession>
<dbReference type="EMBL" id="JAOTIF010000018">
    <property type="protein sequence ID" value="MCU7551171.1"/>
    <property type="molecule type" value="Genomic_DNA"/>
</dbReference>
<reference evidence="2" key="1">
    <citation type="submission" date="2022-09" db="EMBL/GenBank/DDBJ databases">
        <authorList>
            <person name="Yuan C."/>
            <person name="Ke Z."/>
        </authorList>
    </citation>
    <scope>NUCLEOTIDE SEQUENCE</scope>
    <source>
        <strain evidence="2">LB-8</strain>
    </source>
</reference>
<evidence type="ECO:0000256" key="1">
    <source>
        <dbReference type="SAM" id="Phobius"/>
    </source>
</evidence>